<evidence type="ECO:0000313" key="5">
    <source>
        <dbReference type="EMBL" id="CAF5181713.1"/>
    </source>
</evidence>
<evidence type="ECO:0000256" key="1">
    <source>
        <dbReference type="ARBA" id="ARBA00022729"/>
    </source>
</evidence>
<protein>
    <recommendedName>
        <fullName evidence="7">NHL repeat containing protein</fullName>
    </recommendedName>
</protein>
<feature type="repeat" description="NHL" evidence="4">
    <location>
        <begin position="15"/>
        <end position="45"/>
    </location>
</feature>
<dbReference type="PANTHER" id="PTHR10680:SF14">
    <property type="entry name" value="PEPTIDYL-GLYCINE ALPHA-AMIDATING MONOOXYGENASE"/>
    <property type="match status" value="1"/>
</dbReference>
<accession>A0A8S3HE32</accession>
<dbReference type="PROSITE" id="PS51125">
    <property type="entry name" value="NHL"/>
    <property type="match status" value="1"/>
</dbReference>
<reference evidence="5" key="1">
    <citation type="submission" date="2021-02" db="EMBL/GenBank/DDBJ databases">
        <authorList>
            <person name="Nowell W R."/>
        </authorList>
    </citation>
    <scope>NUCLEOTIDE SEQUENCE</scope>
</reference>
<dbReference type="Pfam" id="PF01436">
    <property type="entry name" value="NHL"/>
    <property type="match status" value="1"/>
</dbReference>
<evidence type="ECO:0000313" key="6">
    <source>
        <dbReference type="Proteomes" id="UP000681720"/>
    </source>
</evidence>
<feature type="non-terminal residue" evidence="5">
    <location>
        <position position="169"/>
    </location>
</feature>
<keyword evidence="1" id="KW-0732">Signal</keyword>
<evidence type="ECO:0000256" key="2">
    <source>
        <dbReference type="ARBA" id="ARBA00022737"/>
    </source>
</evidence>
<organism evidence="5 6">
    <name type="scientific">Rotaria magnacalcarata</name>
    <dbReference type="NCBI Taxonomy" id="392030"/>
    <lineage>
        <taxon>Eukaryota</taxon>
        <taxon>Metazoa</taxon>
        <taxon>Spiralia</taxon>
        <taxon>Gnathifera</taxon>
        <taxon>Rotifera</taxon>
        <taxon>Eurotatoria</taxon>
        <taxon>Bdelloidea</taxon>
        <taxon>Philodinida</taxon>
        <taxon>Philodinidae</taxon>
        <taxon>Rotaria</taxon>
    </lineage>
</organism>
<proteinExistence type="predicted"/>
<evidence type="ECO:0000256" key="3">
    <source>
        <dbReference type="ARBA" id="ARBA00023180"/>
    </source>
</evidence>
<dbReference type="InterPro" id="IPR011042">
    <property type="entry name" value="6-blade_b-propeller_TolB-like"/>
</dbReference>
<sequence>IGRLVAGVTNAAGTGANYLYYPRGIYVDANKTIYIADCYNHRIQQWLWAGATSGTTVAGVTQSPGSWSYQLKYPTSINFDQNGYMYVMDAGNNRVQRWTIGSTYGVTLVSAASLLSNGKGINFNMLGELIVADYSNHRIVKFPVTCCEYSLKNHLTQINEQHKLTTVPC</sequence>
<name>A0A8S3HE32_9BILA</name>
<dbReference type="Proteomes" id="UP000681720">
    <property type="component" value="Unassembled WGS sequence"/>
</dbReference>
<comment type="caution">
    <text evidence="5">The sequence shown here is derived from an EMBL/GenBank/DDBJ whole genome shotgun (WGS) entry which is preliminary data.</text>
</comment>
<keyword evidence="3" id="KW-0325">Glycoprotein</keyword>
<dbReference type="AlphaFoldDB" id="A0A8S3HE32"/>
<dbReference type="SUPFAM" id="SSF101898">
    <property type="entry name" value="NHL repeat"/>
    <property type="match status" value="1"/>
</dbReference>
<dbReference type="InterPro" id="IPR001258">
    <property type="entry name" value="NHL_repeat"/>
</dbReference>
<evidence type="ECO:0008006" key="7">
    <source>
        <dbReference type="Google" id="ProtNLM"/>
    </source>
</evidence>
<dbReference type="PANTHER" id="PTHR10680">
    <property type="entry name" value="PEPTIDYL-GLYCINE ALPHA-AMIDATING MONOOXYGENASE"/>
    <property type="match status" value="1"/>
</dbReference>
<dbReference type="CDD" id="cd05819">
    <property type="entry name" value="NHL"/>
    <property type="match status" value="1"/>
</dbReference>
<evidence type="ECO:0000256" key="4">
    <source>
        <dbReference type="PROSITE-ProRule" id="PRU00504"/>
    </source>
</evidence>
<dbReference type="EMBL" id="CAJOBJ010330351">
    <property type="protein sequence ID" value="CAF5181713.1"/>
    <property type="molecule type" value="Genomic_DNA"/>
</dbReference>
<keyword evidence="2" id="KW-0677">Repeat</keyword>
<gene>
    <name evidence="5" type="ORF">GIL414_LOCUS69541</name>
</gene>
<dbReference type="Gene3D" id="2.120.10.30">
    <property type="entry name" value="TolB, C-terminal domain"/>
    <property type="match status" value="1"/>
</dbReference>